<keyword evidence="2" id="KW-1185">Reference proteome</keyword>
<evidence type="ECO:0008006" key="3">
    <source>
        <dbReference type="Google" id="ProtNLM"/>
    </source>
</evidence>
<dbReference type="Proteomes" id="UP000266861">
    <property type="component" value="Unassembled WGS sequence"/>
</dbReference>
<dbReference type="AlphaFoldDB" id="A0A397GJM4"/>
<name>A0A397GJM4_9GLOM</name>
<proteinExistence type="predicted"/>
<accession>A0A397GJM4</accession>
<protein>
    <recommendedName>
        <fullName evidence="3">BACK domain-containing protein</fullName>
    </recommendedName>
</protein>
<comment type="caution">
    <text evidence="1">The sequence shown here is derived from an EMBL/GenBank/DDBJ whole genome shotgun (WGS) entry which is preliminary data.</text>
</comment>
<evidence type="ECO:0000313" key="2">
    <source>
        <dbReference type="Proteomes" id="UP000266861"/>
    </source>
</evidence>
<dbReference type="EMBL" id="PQFF01000421">
    <property type="protein sequence ID" value="RHZ51155.1"/>
    <property type="molecule type" value="Genomic_DNA"/>
</dbReference>
<gene>
    <name evidence="1" type="ORF">Glove_482g70</name>
</gene>
<organism evidence="1 2">
    <name type="scientific">Diversispora epigaea</name>
    <dbReference type="NCBI Taxonomy" id="1348612"/>
    <lineage>
        <taxon>Eukaryota</taxon>
        <taxon>Fungi</taxon>
        <taxon>Fungi incertae sedis</taxon>
        <taxon>Mucoromycota</taxon>
        <taxon>Glomeromycotina</taxon>
        <taxon>Glomeromycetes</taxon>
        <taxon>Diversisporales</taxon>
        <taxon>Diversisporaceae</taxon>
        <taxon>Diversispora</taxon>
    </lineage>
</organism>
<reference evidence="1 2" key="1">
    <citation type="submission" date="2018-08" db="EMBL/GenBank/DDBJ databases">
        <title>Genome and evolution of the arbuscular mycorrhizal fungus Diversispora epigaea (formerly Glomus versiforme) and its bacterial endosymbionts.</title>
        <authorList>
            <person name="Sun X."/>
            <person name="Fei Z."/>
            <person name="Harrison M."/>
        </authorList>
    </citation>
    <scope>NUCLEOTIDE SEQUENCE [LARGE SCALE GENOMIC DNA]</scope>
    <source>
        <strain evidence="1 2">IT104</strain>
    </source>
</reference>
<sequence length="194" mass="22750">MVNANELEFKERSVKLKYYLIESKDSWLRTHFSLVCHSIFDENEFKEDFPSLQETSLIPVLKRDDLKVEEIKIWDYVIKWRITQNPTLLTDSKEWSNENFEALKITLQRYLPLIDIFIYFCIISAPNLPLTFNLNIILAPNLSLRTRPPNSISTLDSSLGIISTPPKLPFSTRINKEHVAEPSSWINRNQRLIL</sequence>
<evidence type="ECO:0000313" key="1">
    <source>
        <dbReference type="EMBL" id="RHZ51155.1"/>
    </source>
</evidence>
<dbReference type="Gene3D" id="1.25.40.420">
    <property type="match status" value="1"/>
</dbReference>